<dbReference type="EMBL" id="FNWX01000006">
    <property type="protein sequence ID" value="SEH47418.1"/>
    <property type="molecule type" value="Genomic_DNA"/>
</dbReference>
<accession>A0A1H6IMA9</accession>
<dbReference type="SUPFAM" id="SSF49464">
    <property type="entry name" value="Carboxypeptidase regulatory domain-like"/>
    <property type="match status" value="1"/>
</dbReference>
<dbReference type="AlphaFoldDB" id="A0A1H6IMA9"/>
<dbReference type="STRING" id="420404.SAMN05421793_10635"/>
<reference evidence="2" key="1">
    <citation type="submission" date="2016-10" db="EMBL/GenBank/DDBJ databases">
        <authorList>
            <person name="Varghese N."/>
            <person name="Submissions S."/>
        </authorList>
    </citation>
    <scope>NUCLEOTIDE SEQUENCE [LARGE SCALE GENOMIC DNA]</scope>
    <source>
        <strain evidence="2">DSM 19326</strain>
    </source>
</reference>
<keyword evidence="2" id="KW-1185">Reference proteome</keyword>
<sequence>MIYNRANFVKKLLAMKLKLLSLLILLCSIKIFAQSDYILGNVANDSGDKLPLASIHNLRTDQIVTSDKMGNFAIAAKPTDELRIVRQGYERKVVSLTSESFSKSLDVQLVTIPIEIEEVTLAFKPTGILKKDIARLNPPAKVTALNMAMNNYMRTPMNEVHPTAKIPSAFAPRNPGEGQMNLFSIGSGGGGLLGAVAGLVTKAGTSPKTTANYAEKQEFYKRVKAAIDLEYYTKYGLDEYDFDIFLAYADEQKSLSKNYRNNFNKAAIEFSLKEVFSEYLKTHNFSKKVSEG</sequence>
<evidence type="ECO:0000313" key="2">
    <source>
        <dbReference type="Proteomes" id="UP000198555"/>
    </source>
</evidence>
<evidence type="ECO:0000313" key="1">
    <source>
        <dbReference type="EMBL" id="SEH47418.1"/>
    </source>
</evidence>
<protein>
    <recommendedName>
        <fullName evidence="3">CarboxypepD_reg-like domain-containing protein</fullName>
    </recommendedName>
</protein>
<dbReference type="Proteomes" id="UP000198555">
    <property type="component" value="Unassembled WGS sequence"/>
</dbReference>
<proteinExistence type="predicted"/>
<gene>
    <name evidence="1" type="ORF">SAMN05421793_10635</name>
</gene>
<dbReference type="InterPro" id="IPR008969">
    <property type="entry name" value="CarboxyPept-like_regulatory"/>
</dbReference>
<name>A0A1H6IMA9_9FLAO</name>
<evidence type="ECO:0008006" key="3">
    <source>
        <dbReference type="Google" id="ProtNLM"/>
    </source>
</evidence>
<organism evidence="1 2">
    <name type="scientific">Epilithonimonas hominis</name>
    <dbReference type="NCBI Taxonomy" id="420404"/>
    <lineage>
        <taxon>Bacteria</taxon>
        <taxon>Pseudomonadati</taxon>
        <taxon>Bacteroidota</taxon>
        <taxon>Flavobacteriia</taxon>
        <taxon>Flavobacteriales</taxon>
        <taxon>Weeksellaceae</taxon>
        <taxon>Chryseobacterium group</taxon>
        <taxon>Epilithonimonas</taxon>
    </lineage>
</organism>